<dbReference type="Pfam" id="PF00328">
    <property type="entry name" value="His_Phos_2"/>
    <property type="match status" value="1"/>
</dbReference>
<dbReference type="Proteomes" id="UP000294530">
    <property type="component" value="Unassembled WGS sequence"/>
</dbReference>
<evidence type="ECO:0000256" key="2">
    <source>
        <dbReference type="ARBA" id="ARBA00005609"/>
    </source>
</evidence>
<dbReference type="Gene3D" id="3.40.50.11950">
    <property type="match status" value="1"/>
</dbReference>
<feature type="compositionally biased region" description="Low complexity" evidence="14">
    <location>
        <begin position="787"/>
        <end position="799"/>
    </location>
</feature>
<dbReference type="InterPro" id="IPR011761">
    <property type="entry name" value="ATP-grasp"/>
</dbReference>
<evidence type="ECO:0000256" key="5">
    <source>
        <dbReference type="ARBA" id="ARBA00022679"/>
    </source>
</evidence>
<reference evidence="16 17" key="1">
    <citation type="journal article" date="2021" name="Genome Biol.">
        <title>AFLAP: assembly-free linkage analysis pipeline using k-mers from genome sequencing data.</title>
        <authorList>
            <person name="Fletcher K."/>
            <person name="Zhang L."/>
            <person name="Gil J."/>
            <person name="Han R."/>
            <person name="Cavanaugh K."/>
            <person name="Michelmore R."/>
        </authorList>
    </citation>
    <scope>NUCLEOTIDE SEQUENCE [LARGE SCALE GENOMIC DNA]</scope>
    <source>
        <strain evidence="16 17">SF5</strain>
    </source>
</reference>
<evidence type="ECO:0000256" key="7">
    <source>
        <dbReference type="ARBA" id="ARBA00022777"/>
    </source>
</evidence>
<dbReference type="OrthoDB" id="18042at2759"/>
<dbReference type="GO" id="GO:0006020">
    <property type="term" value="P:inositol metabolic process"/>
    <property type="evidence" value="ECO:0007669"/>
    <property type="project" value="TreeGrafter"/>
</dbReference>
<keyword evidence="7 12" id="KW-0418">Kinase</keyword>
<evidence type="ECO:0000256" key="12">
    <source>
        <dbReference type="RuleBase" id="RU365032"/>
    </source>
</evidence>
<dbReference type="CDD" id="cd07061">
    <property type="entry name" value="HP_HAP_like"/>
    <property type="match status" value="1"/>
</dbReference>
<comment type="caution">
    <text evidence="16">The sequence shown here is derived from an EMBL/GenBank/DDBJ whole genome shotgun (WGS) entry which is preliminary data.</text>
</comment>
<dbReference type="InterPro" id="IPR000560">
    <property type="entry name" value="His_Pase_clade-2"/>
</dbReference>
<accession>A0A976IHC1</accession>
<organism evidence="16 17">
    <name type="scientific">Bremia lactucae</name>
    <name type="common">Lettuce downy mildew</name>
    <dbReference type="NCBI Taxonomy" id="4779"/>
    <lineage>
        <taxon>Eukaryota</taxon>
        <taxon>Sar</taxon>
        <taxon>Stramenopiles</taxon>
        <taxon>Oomycota</taxon>
        <taxon>Peronosporomycetes</taxon>
        <taxon>Peronosporales</taxon>
        <taxon>Peronosporaceae</taxon>
        <taxon>Bremia</taxon>
    </lineage>
</organism>
<dbReference type="PROSITE" id="PS00616">
    <property type="entry name" value="HIS_ACID_PHOSPHAT_1"/>
    <property type="match status" value="1"/>
</dbReference>
<dbReference type="Pfam" id="PF18086">
    <property type="entry name" value="PPIP5K2_N"/>
    <property type="match status" value="1"/>
</dbReference>
<evidence type="ECO:0000256" key="4">
    <source>
        <dbReference type="ARBA" id="ARBA00022553"/>
    </source>
</evidence>
<evidence type="ECO:0000313" key="16">
    <source>
        <dbReference type="EMBL" id="TDH71809.1"/>
    </source>
</evidence>
<evidence type="ECO:0000256" key="8">
    <source>
        <dbReference type="ARBA" id="ARBA00022840"/>
    </source>
</evidence>
<keyword evidence="17" id="KW-1185">Reference proteome</keyword>
<evidence type="ECO:0000256" key="14">
    <source>
        <dbReference type="SAM" id="MobiDB-lite"/>
    </source>
</evidence>
<keyword evidence="13" id="KW-0175">Coiled coil</keyword>
<dbReference type="GO" id="GO:0046872">
    <property type="term" value="F:metal ion binding"/>
    <property type="evidence" value="ECO:0007669"/>
    <property type="project" value="InterPro"/>
</dbReference>
<dbReference type="PANTHER" id="PTHR12750:SF9">
    <property type="entry name" value="INOSITOL HEXAKISPHOSPHATE AND DIPHOSPHOINOSITOL-PENTAKISPHOSPHATE KINASE"/>
    <property type="match status" value="1"/>
</dbReference>
<keyword evidence="6 11" id="KW-0547">Nucleotide-binding</keyword>
<comment type="catalytic activity">
    <reaction evidence="9">
        <text>5-diphospho-1D-myo-inositol 1,2,3,4,6-pentakisphosphate + ATP + H(+) = 1,5-bis(diphospho)-1D-myo-inositol 2,3,4,6-tetrakisphosphate + ADP</text>
        <dbReference type="Rhea" id="RHEA:10276"/>
        <dbReference type="ChEBI" id="CHEBI:15378"/>
        <dbReference type="ChEBI" id="CHEBI:30616"/>
        <dbReference type="ChEBI" id="CHEBI:58628"/>
        <dbReference type="ChEBI" id="CHEBI:77983"/>
        <dbReference type="ChEBI" id="CHEBI:456216"/>
        <dbReference type="EC" id="2.7.4.24"/>
    </reaction>
    <physiologicalReaction direction="left-to-right" evidence="9">
        <dbReference type="Rhea" id="RHEA:10277"/>
    </physiologicalReaction>
</comment>
<dbReference type="InterPro" id="IPR029033">
    <property type="entry name" value="His_PPase_superfam"/>
</dbReference>
<dbReference type="InterPro" id="IPR040557">
    <property type="entry name" value="VIP1_N"/>
</dbReference>
<dbReference type="SUPFAM" id="SSF53254">
    <property type="entry name" value="Phosphoglycerate mutase-like"/>
    <property type="match status" value="1"/>
</dbReference>
<dbReference type="Gene3D" id="3.30.470.20">
    <property type="entry name" value="ATP-grasp fold, B domain"/>
    <property type="match status" value="1"/>
</dbReference>
<dbReference type="SUPFAM" id="SSF56059">
    <property type="entry name" value="Glutathione synthetase ATP-binding domain-like"/>
    <property type="match status" value="1"/>
</dbReference>
<comment type="similarity">
    <text evidence="2 12">Belongs to the histidine acid phosphatase family. VIP1 subfamily.</text>
</comment>
<comment type="subcellular location">
    <subcellularLocation>
        <location evidence="1 12">Cytoplasm</location>
        <location evidence="1 12">Cytosol</location>
    </subcellularLocation>
</comment>
<dbReference type="RefSeq" id="XP_067821308.1">
    <property type="nucleotide sequence ID" value="XM_067961629.1"/>
</dbReference>
<dbReference type="InterPro" id="IPR033379">
    <property type="entry name" value="Acid_Pase_AS"/>
</dbReference>
<evidence type="ECO:0000256" key="10">
    <source>
        <dbReference type="ARBA" id="ARBA00034629"/>
    </source>
</evidence>
<dbReference type="EMBL" id="SHOA02000015">
    <property type="protein sequence ID" value="TDH71809.1"/>
    <property type="molecule type" value="Genomic_DNA"/>
</dbReference>
<dbReference type="InterPro" id="IPR013651">
    <property type="entry name" value="ATP-grasp_RimK-type"/>
</dbReference>
<dbReference type="GeneID" id="94347300"/>
<evidence type="ECO:0000256" key="6">
    <source>
        <dbReference type="ARBA" id="ARBA00022741"/>
    </source>
</evidence>
<evidence type="ECO:0000256" key="11">
    <source>
        <dbReference type="PROSITE-ProRule" id="PRU00409"/>
    </source>
</evidence>
<dbReference type="GO" id="GO:0005829">
    <property type="term" value="C:cytosol"/>
    <property type="evidence" value="ECO:0007669"/>
    <property type="project" value="UniProtKB-SubCell"/>
</dbReference>
<feature type="compositionally biased region" description="Polar residues" evidence="14">
    <location>
        <begin position="755"/>
        <end position="769"/>
    </location>
</feature>
<dbReference type="KEGG" id="blac:94347300"/>
<dbReference type="PROSITE" id="PS50975">
    <property type="entry name" value="ATP_GRASP"/>
    <property type="match status" value="1"/>
</dbReference>
<keyword evidence="8 11" id="KW-0067">ATP-binding</keyword>
<dbReference type="GO" id="GO:0033857">
    <property type="term" value="F:5-diphosphoinositol pentakisphosphate 1-kinase activity"/>
    <property type="evidence" value="ECO:0007669"/>
    <property type="project" value="TreeGrafter"/>
</dbReference>
<keyword evidence="3 12" id="KW-0963">Cytoplasm</keyword>
<dbReference type="GO" id="GO:0005524">
    <property type="term" value="F:ATP binding"/>
    <property type="evidence" value="ECO:0007669"/>
    <property type="project" value="UniProtKB-UniRule"/>
</dbReference>
<dbReference type="AlphaFoldDB" id="A0A976IHC1"/>
<proteinExistence type="inferred from homology"/>
<feature type="compositionally biased region" description="Low complexity" evidence="14">
    <location>
        <begin position="1115"/>
        <end position="1132"/>
    </location>
</feature>
<dbReference type="Pfam" id="PF08443">
    <property type="entry name" value="RimK"/>
    <property type="match status" value="1"/>
</dbReference>
<evidence type="ECO:0000259" key="15">
    <source>
        <dbReference type="PROSITE" id="PS50975"/>
    </source>
</evidence>
<name>A0A976IHC1_BRELC</name>
<dbReference type="GO" id="GO:0032958">
    <property type="term" value="P:inositol phosphate biosynthetic process"/>
    <property type="evidence" value="ECO:0007669"/>
    <property type="project" value="TreeGrafter"/>
</dbReference>
<evidence type="ECO:0000256" key="3">
    <source>
        <dbReference type="ARBA" id="ARBA00022490"/>
    </source>
</evidence>
<evidence type="ECO:0000313" key="17">
    <source>
        <dbReference type="Proteomes" id="UP000294530"/>
    </source>
</evidence>
<evidence type="ECO:0000256" key="13">
    <source>
        <dbReference type="SAM" id="Coils"/>
    </source>
</evidence>
<protein>
    <recommendedName>
        <fullName evidence="12">Inositol hexakisphosphate and diphosphoinositol-pentakisphosphate kinase</fullName>
        <ecNumber evidence="12">2.7.4.24</ecNumber>
    </recommendedName>
</protein>
<feature type="domain" description="ATP-grasp" evidence="15">
    <location>
        <begin position="109"/>
        <end position="326"/>
    </location>
</feature>
<gene>
    <name evidence="16" type="ORF">CCR75_003535</name>
</gene>
<dbReference type="FunFam" id="3.30.470.20:FF:000036">
    <property type="entry name" value="Inositol hexakisphosphate and diphosphoinositol-pentakisphosphate kinase"/>
    <property type="match status" value="1"/>
</dbReference>
<evidence type="ECO:0000256" key="1">
    <source>
        <dbReference type="ARBA" id="ARBA00004514"/>
    </source>
</evidence>
<sequence>MTSCTNDTYGAPVARYTLGICVMERKARSPPMLEILGRLPSDLIRVEFFGDNTILHEPVAAWPQCDALIAFFSKGFPLDKVQEYVALRHPIVVNDLSAQYLLQDRREVYRILQEHDVPTPRYVFVSRDGYGGETKPPDVVEGEDFIQVDGVRINKPFVEKPVDGEDHNINIYYPMSAGGGCKRLFRKIGNRSSEYDPQVNTVRAKGGSYIYEEFLSTQGTDVKVYTVGPHYAHAEARKSPVLDGRVVRDADGKEIRFPVILSTEEKHIAYRICRAFKQTICGFDILRVRDASYVCDVNGWSFVKNSEKYYDDCGILMTQYLEQALATGGALAEEYFGTDSSAFSSVTFRFRPDAPPPSAELSEPPTTNRLAMLRGPSTSIAESEVSECDSITDGNEDSMYQEEELRCVLAVIRHGDRTPKQKMKMNVCHPAFLQFYDDRLRESQQQYGDGNDTKLKKKLDIKIKAVANLERLLQVSNDLLQKYENRDPTFMNFLEQREVEFGEEANDRVKGYRTLRDVLQRWQLVGINRKVQLKPKDFVTVPLEGTDENGESQSTRRVSKLLLIIKWGGDLTHTGEEQAESLGQKFRRMMYPGGAGGLRRLHSTYRHDLKIYTSDEGRVQKTAASFAKGLLELEGDIIPILVGLVLKSKDADSMLDQSGSSAQEIIMRVKQRLHSIIHREDHCSELIASHSRLIRSVALALTKVDQPIRKMGIMHKLLHSLKEQLTRIIQAKAQHKTEIDRWQQEKADAGRLMTPTISRSASVNELSQPRSRHGHSYTPRQKHSEGSNISSNAANSSVSLRKFQPQVPLSPEEIQYPEPCGRETLEVMRERWAKLYRDFYVKKRDTYDLSKIPDIHDCIRYDAVHNAHLNLTDVRELLEISSALSHALVPQEYGINADEKIFIGSAMCRTLLSKINTDLDLARDLQPDVLKDHNTHRLNPSYAKKIKSAHRSVRTRLYFTSESHLHSLLNVLRYGRDECVIKSPIGEESRKWIEDIPELCYMTHFVVRVFERVQYALTDPQRFRVEISVSPGADRDPLVSDPEKQLEVAPLKIISHEGLTCQELVDYVADCIHYGEQNEINEMISRAVEVKDKAKSSFDGSSSNDSRDITPVKRSNYSLSNNSNDSNFGSDI</sequence>
<keyword evidence="4" id="KW-0597">Phosphoprotein</keyword>
<evidence type="ECO:0000256" key="9">
    <source>
        <dbReference type="ARBA" id="ARBA00033696"/>
    </source>
</evidence>
<dbReference type="PANTHER" id="PTHR12750">
    <property type="entry name" value="DIPHOSPHOINOSITOL PENTAKISPHOSPHATE KINASE"/>
    <property type="match status" value="1"/>
</dbReference>
<dbReference type="EC" id="2.7.4.24" evidence="12"/>
<dbReference type="Gene3D" id="3.40.50.1240">
    <property type="entry name" value="Phosphoglycerate mutase-like"/>
    <property type="match status" value="1"/>
</dbReference>
<keyword evidence="5 12" id="KW-0808">Transferase</keyword>
<dbReference type="InterPro" id="IPR037446">
    <property type="entry name" value="His_Pase_VIP1"/>
</dbReference>
<feature type="region of interest" description="Disordered" evidence="14">
    <location>
        <begin position="754"/>
        <end position="802"/>
    </location>
</feature>
<dbReference type="GO" id="GO:0000828">
    <property type="term" value="F:inositol hexakisphosphate kinase activity"/>
    <property type="evidence" value="ECO:0007669"/>
    <property type="project" value="TreeGrafter"/>
</dbReference>
<comment type="catalytic activity">
    <reaction evidence="10">
        <text>1D-myo-inositol hexakisphosphate + ATP = 1-diphospho-1D-myo-inositol 2,3,4,5,6-pentakisphosphate + ADP</text>
        <dbReference type="Rhea" id="RHEA:37459"/>
        <dbReference type="ChEBI" id="CHEBI:30616"/>
        <dbReference type="ChEBI" id="CHEBI:58130"/>
        <dbReference type="ChEBI" id="CHEBI:74946"/>
        <dbReference type="ChEBI" id="CHEBI:456216"/>
        <dbReference type="EC" id="2.7.4.24"/>
    </reaction>
    <physiologicalReaction direction="left-to-right" evidence="10">
        <dbReference type="Rhea" id="RHEA:37460"/>
    </physiologicalReaction>
</comment>
<feature type="region of interest" description="Disordered" evidence="14">
    <location>
        <begin position="1095"/>
        <end position="1132"/>
    </location>
</feature>
<comment type="function">
    <text evidence="12">Bifunctional inositol kinase that acts in concert with the IP6K kinases to synthesize the diphosphate group-containing inositol pyrophosphates diphosphoinositol pentakisphosphate, PP-InsP5, and bis-diphosphoinositol tetrakisphosphate, (PP)2-InsP4. PP-InsP5 and (PP)2-InsP4, also respectively called InsP7 and InsP8, may regulate a variety of cellular processes, including apoptosis, vesicle trafficking, cytoskeletal dynamics, and exocytosis. Phosphorylates inositol hexakisphosphate (InsP6).</text>
</comment>
<feature type="coiled-coil region" evidence="13">
    <location>
        <begin position="718"/>
        <end position="745"/>
    </location>
</feature>